<organism evidence="10 11">
    <name type="scientific">Ureibacillus suwonensis</name>
    <dbReference type="NCBI Taxonomy" id="313007"/>
    <lineage>
        <taxon>Bacteria</taxon>
        <taxon>Bacillati</taxon>
        <taxon>Bacillota</taxon>
        <taxon>Bacilli</taxon>
        <taxon>Bacillales</taxon>
        <taxon>Caryophanaceae</taxon>
        <taxon>Ureibacillus</taxon>
    </lineage>
</organism>
<keyword evidence="7" id="KW-0449">Lipoprotein</keyword>
<comment type="subcellular location">
    <subcellularLocation>
        <location evidence="1">Membrane</location>
        <topology evidence="1">Lipid-anchor</topology>
    </subcellularLocation>
</comment>
<sequence length="376" mass="42628">MRIIKIVKTKVFILATIPLLILLSGCGEFKDIDKMVFVSMIGVDQTEDPEKPYKIILKLYVPTSSFRQNPTPEYSYLIKEGATLAETISLLEAYIDKELDFGHSRLIVVGEKMLQDQKNEVILDFLIRRPDIQMISYFTVGRPNAEEIVKFTPAGETALQPTLFNYFDNNGAESSYIVTTFLFDFRRRIKEEGINPILPIVEMNEPKTHFIVNKSIVLAEDKPPYELDPEKTLLVKLLSNEAKNLIFDVDRGGENFVARLDTVKTKYNVDAGKDGKVSIKVEIKLAGMITESKKNLSNKELPRYNKLLTEEMKEKVTAFIQELQTEGYDPIGFGLQLNSHTLPKNRMSENEWLSAFKNADVEVSVKAGLKSTGSIE</sequence>
<dbReference type="InterPro" id="IPR046953">
    <property type="entry name" value="Spore_GerAC-like_C"/>
</dbReference>
<evidence type="ECO:0000259" key="9">
    <source>
        <dbReference type="Pfam" id="PF25198"/>
    </source>
</evidence>
<comment type="caution">
    <text evidence="10">The sequence shown here is derived from an EMBL/GenBank/DDBJ whole genome shotgun (WGS) entry which is preliminary data.</text>
</comment>
<keyword evidence="6" id="KW-0564">Palmitate</keyword>
<evidence type="ECO:0000256" key="5">
    <source>
        <dbReference type="ARBA" id="ARBA00023136"/>
    </source>
</evidence>
<comment type="similarity">
    <text evidence="2">Belongs to the GerABKC lipoprotein family.</text>
</comment>
<evidence type="ECO:0000256" key="2">
    <source>
        <dbReference type="ARBA" id="ARBA00007886"/>
    </source>
</evidence>
<evidence type="ECO:0000259" key="8">
    <source>
        <dbReference type="Pfam" id="PF05504"/>
    </source>
</evidence>
<dbReference type="InterPro" id="IPR038501">
    <property type="entry name" value="Spore_GerAC_C_sf"/>
</dbReference>
<accession>A0ABW0RD66</accession>
<keyword evidence="3" id="KW-0309">Germination</keyword>
<name>A0ABW0RD66_9BACL</name>
<dbReference type="EMBL" id="JBHSNQ010000073">
    <property type="protein sequence ID" value="MFC5541793.1"/>
    <property type="molecule type" value="Genomic_DNA"/>
</dbReference>
<reference evidence="11" key="1">
    <citation type="journal article" date="2019" name="Int. J. Syst. Evol. Microbiol.">
        <title>The Global Catalogue of Microorganisms (GCM) 10K type strain sequencing project: providing services to taxonomists for standard genome sequencing and annotation.</title>
        <authorList>
            <consortium name="The Broad Institute Genomics Platform"/>
            <consortium name="The Broad Institute Genome Sequencing Center for Infectious Disease"/>
            <person name="Wu L."/>
            <person name="Ma J."/>
        </authorList>
    </citation>
    <scope>NUCLEOTIDE SEQUENCE [LARGE SCALE GENOMIC DNA]</scope>
    <source>
        <strain evidence="11">CCUG 56331</strain>
    </source>
</reference>
<dbReference type="PROSITE" id="PS51257">
    <property type="entry name" value="PROKAR_LIPOPROTEIN"/>
    <property type="match status" value="1"/>
</dbReference>
<evidence type="ECO:0000256" key="4">
    <source>
        <dbReference type="ARBA" id="ARBA00022729"/>
    </source>
</evidence>
<evidence type="ECO:0000256" key="7">
    <source>
        <dbReference type="ARBA" id="ARBA00023288"/>
    </source>
</evidence>
<dbReference type="RefSeq" id="WP_390309402.1">
    <property type="nucleotide sequence ID" value="NZ_JBHSNQ010000073.1"/>
</dbReference>
<feature type="domain" description="Spore germination protein N-terminal" evidence="9">
    <location>
        <begin position="30"/>
        <end position="202"/>
    </location>
</feature>
<dbReference type="Pfam" id="PF05504">
    <property type="entry name" value="Spore_GerAC"/>
    <property type="match status" value="1"/>
</dbReference>
<dbReference type="InterPro" id="IPR008844">
    <property type="entry name" value="Spore_GerAC-like"/>
</dbReference>
<evidence type="ECO:0000256" key="1">
    <source>
        <dbReference type="ARBA" id="ARBA00004635"/>
    </source>
</evidence>
<gene>
    <name evidence="10" type="ORF">ACFPOH_08465</name>
</gene>
<dbReference type="Proteomes" id="UP001595978">
    <property type="component" value="Unassembled WGS sequence"/>
</dbReference>
<dbReference type="Pfam" id="PF25198">
    <property type="entry name" value="Spore_GerAC_N"/>
    <property type="match status" value="1"/>
</dbReference>
<dbReference type="Gene3D" id="3.30.300.210">
    <property type="entry name" value="Nutrient germinant receptor protein C, domain 3"/>
    <property type="match status" value="1"/>
</dbReference>
<dbReference type="PANTHER" id="PTHR35789">
    <property type="entry name" value="SPORE GERMINATION PROTEIN B3"/>
    <property type="match status" value="1"/>
</dbReference>
<keyword evidence="5" id="KW-0472">Membrane</keyword>
<evidence type="ECO:0000256" key="3">
    <source>
        <dbReference type="ARBA" id="ARBA00022544"/>
    </source>
</evidence>
<feature type="domain" description="Spore germination GerAC-like C-terminal" evidence="8">
    <location>
        <begin position="217"/>
        <end position="373"/>
    </location>
</feature>
<dbReference type="InterPro" id="IPR057336">
    <property type="entry name" value="GerAC_N"/>
</dbReference>
<proteinExistence type="inferred from homology"/>
<evidence type="ECO:0000313" key="10">
    <source>
        <dbReference type="EMBL" id="MFC5541793.1"/>
    </source>
</evidence>
<dbReference type="PANTHER" id="PTHR35789:SF1">
    <property type="entry name" value="SPORE GERMINATION PROTEIN B3"/>
    <property type="match status" value="1"/>
</dbReference>
<dbReference type="NCBIfam" id="TIGR02887">
    <property type="entry name" value="spore_ger_x_C"/>
    <property type="match status" value="1"/>
</dbReference>
<evidence type="ECO:0000313" key="11">
    <source>
        <dbReference type="Proteomes" id="UP001595978"/>
    </source>
</evidence>
<keyword evidence="11" id="KW-1185">Reference proteome</keyword>
<protein>
    <submittedName>
        <fullName evidence="10">Ger(X)C family spore germination protein</fullName>
    </submittedName>
</protein>
<keyword evidence="4" id="KW-0732">Signal</keyword>
<evidence type="ECO:0000256" key="6">
    <source>
        <dbReference type="ARBA" id="ARBA00023139"/>
    </source>
</evidence>